<dbReference type="Proteomes" id="UP000192220">
    <property type="component" value="Unplaced"/>
</dbReference>
<dbReference type="KEGG" id="alim:106523111"/>
<feature type="coiled-coil region" evidence="1">
    <location>
        <begin position="1"/>
        <end position="36"/>
    </location>
</feature>
<name>A0A2I4BVU3_AUSLI</name>
<reference evidence="4" key="1">
    <citation type="submission" date="2025-08" db="UniProtKB">
        <authorList>
            <consortium name="RefSeq"/>
        </authorList>
    </citation>
    <scope>IDENTIFICATION</scope>
    <source>
        <strain evidence="4">Quisiro</strain>
        <tissue evidence="4">Liver</tissue>
    </source>
</reference>
<feature type="coiled-coil region" evidence="1">
    <location>
        <begin position="146"/>
        <end position="173"/>
    </location>
</feature>
<dbReference type="OrthoDB" id="7760980at2759"/>
<keyword evidence="3" id="KW-1185">Reference proteome</keyword>
<dbReference type="RefSeq" id="XP_013871876.1">
    <property type="nucleotide sequence ID" value="XM_014016422.1"/>
</dbReference>
<proteinExistence type="predicted"/>
<dbReference type="CTD" id="85478"/>
<feature type="region of interest" description="Disordered" evidence="2">
    <location>
        <begin position="195"/>
        <end position="221"/>
    </location>
</feature>
<evidence type="ECO:0000313" key="3">
    <source>
        <dbReference type="Proteomes" id="UP000192220"/>
    </source>
</evidence>
<evidence type="ECO:0000256" key="1">
    <source>
        <dbReference type="SAM" id="Coils"/>
    </source>
</evidence>
<accession>A0A2I4BVU3</accession>
<dbReference type="AlphaFoldDB" id="A0A2I4BVU3"/>
<keyword evidence="1" id="KW-0175">Coiled coil</keyword>
<protein>
    <submittedName>
        <fullName evidence="4">Trichohyalin</fullName>
    </submittedName>
</protein>
<dbReference type="InParanoid" id="A0A2I4BVU3"/>
<organism evidence="3 4">
    <name type="scientific">Austrofundulus limnaeus</name>
    <name type="common">Annual killifish</name>
    <dbReference type="NCBI Taxonomy" id="52670"/>
    <lineage>
        <taxon>Eukaryota</taxon>
        <taxon>Metazoa</taxon>
        <taxon>Chordata</taxon>
        <taxon>Craniata</taxon>
        <taxon>Vertebrata</taxon>
        <taxon>Euteleostomi</taxon>
        <taxon>Actinopterygii</taxon>
        <taxon>Neopterygii</taxon>
        <taxon>Teleostei</taxon>
        <taxon>Neoteleostei</taxon>
        <taxon>Acanthomorphata</taxon>
        <taxon>Ovalentaria</taxon>
        <taxon>Atherinomorphae</taxon>
        <taxon>Cyprinodontiformes</taxon>
        <taxon>Rivulidae</taxon>
        <taxon>Austrofundulus</taxon>
    </lineage>
</organism>
<sequence>MRKEEEDVKEEEEEMRKEKEARLKALVAKRKLLQHRLVQRKREVDSIQVEKNQSDQDLETSTFVTKQKCLQLREQLDRDRQVARKKLVDLTTQSAAATKKLQGVISKGEKILRLSEVCHKLQTKLKIPTLEHEQTFCESGNLQHHLNVALQHRELLRKQKQDLIRENRQMELLLQHMKDGPLMVFPALSLSVPPDAKSADGTALCGGATAPPDGPTDSDHN</sequence>
<evidence type="ECO:0000313" key="4">
    <source>
        <dbReference type="RefSeq" id="XP_013871876.1"/>
    </source>
</evidence>
<gene>
    <name evidence="4" type="primary">drc2</name>
</gene>
<dbReference type="STRING" id="52670.A0A2I4BVU3"/>
<dbReference type="GeneID" id="106523111"/>
<evidence type="ECO:0000256" key="2">
    <source>
        <dbReference type="SAM" id="MobiDB-lite"/>
    </source>
</evidence>